<accession>A0ABW3QLN6</accession>
<evidence type="ECO:0000313" key="3">
    <source>
        <dbReference type="Proteomes" id="UP001597168"/>
    </source>
</evidence>
<evidence type="ECO:0000313" key="2">
    <source>
        <dbReference type="EMBL" id="MFD1145881.1"/>
    </source>
</evidence>
<evidence type="ECO:0000256" key="1">
    <source>
        <dbReference type="SAM" id="MobiDB-lite"/>
    </source>
</evidence>
<dbReference type="Proteomes" id="UP001597168">
    <property type="component" value="Unassembled WGS sequence"/>
</dbReference>
<proteinExistence type="predicted"/>
<name>A0ABW3QLN6_9PSEU</name>
<keyword evidence="3" id="KW-1185">Reference proteome</keyword>
<sequence>MTVDTGEQETAEETAARAHREREALKALYTRLRIKGFRRYNVPARGDEPAYVLWVLLWKGEALVLRSSSTLSAVAYRVRIEDFNPEHPEIVPDDFEDPDPDAPHHNVEASSRYERYKAGTFTEVTTALFGWSNETGSFGGSLTK</sequence>
<comment type="caution">
    <text evidence="2">The sequence shown here is derived from an EMBL/GenBank/DDBJ whole genome shotgun (WGS) entry which is preliminary data.</text>
</comment>
<feature type="compositionally biased region" description="Acidic residues" evidence="1">
    <location>
        <begin position="91"/>
        <end position="100"/>
    </location>
</feature>
<evidence type="ECO:0008006" key="4">
    <source>
        <dbReference type="Google" id="ProtNLM"/>
    </source>
</evidence>
<reference evidence="3" key="1">
    <citation type="journal article" date="2019" name="Int. J. Syst. Evol. Microbiol.">
        <title>The Global Catalogue of Microorganisms (GCM) 10K type strain sequencing project: providing services to taxonomists for standard genome sequencing and annotation.</title>
        <authorList>
            <consortium name="The Broad Institute Genomics Platform"/>
            <consortium name="The Broad Institute Genome Sequencing Center for Infectious Disease"/>
            <person name="Wu L."/>
            <person name="Ma J."/>
        </authorList>
    </citation>
    <scope>NUCLEOTIDE SEQUENCE [LARGE SCALE GENOMIC DNA]</scope>
    <source>
        <strain evidence="3">CCUG 60214</strain>
    </source>
</reference>
<protein>
    <recommendedName>
        <fullName evidence="4">Immunity protein Imm1</fullName>
    </recommendedName>
</protein>
<gene>
    <name evidence="2" type="ORF">ACFQ3T_01950</name>
</gene>
<dbReference type="EMBL" id="JBHTLK010000005">
    <property type="protein sequence ID" value="MFD1145881.1"/>
    <property type="molecule type" value="Genomic_DNA"/>
</dbReference>
<dbReference type="RefSeq" id="WP_380719057.1">
    <property type="nucleotide sequence ID" value="NZ_JBHTLK010000005.1"/>
</dbReference>
<feature type="region of interest" description="Disordered" evidence="1">
    <location>
        <begin position="87"/>
        <end position="109"/>
    </location>
</feature>
<organism evidence="2 3">
    <name type="scientific">Saccharothrix hoggarensis</name>
    <dbReference type="NCBI Taxonomy" id="913853"/>
    <lineage>
        <taxon>Bacteria</taxon>
        <taxon>Bacillati</taxon>
        <taxon>Actinomycetota</taxon>
        <taxon>Actinomycetes</taxon>
        <taxon>Pseudonocardiales</taxon>
        <taxon>Pseudonocardiaceae</taxon>
        <taxon>Saccharothrix</taxon>
    </lineage>
</organism>